<accession>A0A364N507</accession>
<dbReference type="GO" id="GO:0046316">
    <property type="term" value="F:gluconokinase activity"/>
    <property type="evidence" value="ECO:0007669"/>
    <property type="project" value="UniProtKB-EC"/>
</dbReference>
<dbReference type="PROSITE" id="PS00455">
    <property type="entry name" value="AMP_BINDING"/>
    <property type="match status" value="1"/>
</dbReference>
<evidence type="ECO:0000259" key="13">
    <source>
        <dbReference type="PROSITE" id="PS50075"/>
    </source>
</evidence>
<evidence type="ECO:0000256" key="5">
    <source>
        <dbReference type="ARBA" id="ARBA00022553"/>
    </source>
</evidence>
<dbReference type="STRING" id="183478.A0A364N507"/>
<evidence type="ECO:0000256" key="6">
    <source>
        <dbReference type="ARBA" id="ARBA00022679"/>
    </source>
</evidence>
<dbReference type="SUPFAM" id="SSF52540">
    <property type="entry name" value="P-loop containing nucleoside triphosphate hydrolases"/>
    <property type="match status" value="1"/>
</dbReference>
<dbReference type="InterPro" id="IPR020845">
    <property type="entry name" value="AMP-binding_CS"/>
</dbReference>
<dbReference type="PROSITE" id="PS00012">
    <property type="entry name" value="PHOSPHOPANTETHEINE"/>
    <property type="match status" value="1"/>
</dbReference>
<dbReference type="Pfam" id="PF13671">
    <property type="entry name" value="AAA_33"/>
    <property type="match status" value="1"/>
</dbReference>
<dbReference type="Proteomes" id="UP000249619">
    <property type="component" value="Unassembled WGS sequence"/>
</dbReference>
<evidence type="ECO:0000256" key="10">
    <source>
        <dbReference type="ARBA" id="ARBA00029454"/>
    </source>
</evidence>
<dbReference type="PANTHER" id="PTHR44845">
    <property type="entry name" value="CARRIER DOMAIN-CONTAINING PROTEIN"/>
    <property type="match status" value="1"/>
</dbReference>
<comment type="caution">
    <text evidence="14">The sequence shown here is derived from an EMBL/GenBank/DDBJ whole genome shotgun (WGS) entry which is preliminary data.</text>
</comment>
<keyword evidence="8" id="KW-0418">Kinase</keyword>
<dbReference type="InterPro" id="IPR006162">
    <property type="entry name" value="Ppantetheine_attach_site"/>
</dbReference>
<evidence type="ECO:0000256" key="11">
    <source>
        <dbReference type="ARBA" id="ARBA00029835"/>
    </source>
</evidence>
<dbReference type="Gene3D" id="3.40.50.12780">
    <property type="entry name" value="N-terminal domain of ligase-like"/>
    <property type="match status" value="1"/>
</dbReference>
<dbReference type="InterPro" id="IPR042099">
    <property type="entry name" value="ANL_N_sf"/>
</dbReference>
<dbReference type="CDD" id="cd02021">
    <property type="entry name" value="GntK"/>
    <property type="match status" value="1"/>
</dbReference>
<dbReference type="InterPro" id="IPR009081">
    <property type="entry name" value="PP-bd_ACP"/>
</dbReference>
<dbReference type="AlphaFoldDB" id="A0A364N507"/>
<keyword evidence="6" id="KW-0808">Transferase</keyword>
<dbReference type="GO" id="GO:0031177">
    <property type="term" value="F:phosphopantetheine binding"/>
    <property type="evidence" value="ECO:0007669"/>
    <property type="project" value="InterPro"/>
</dbReference>
<evidence type="ECO:0000256" key="4">
    <source>
        <dbReference type="ARBA" id="ARBA00022450"/>
    </source>
</evidence>
<evidence type="ECO:0000256" key="1">
    <source>
        <dbReference type="ARBA" id="ARBA00004875"/>
    </source>
</evidence>
<dbReference type="UniPathway" id="UPA00792"/>
<evidence type="ECO:0000256" key="2">
    <source>
        <dbReference type="ARBA" id="ARBA00008420"/>
    </source>
</evidence>
<dbReference type="Pfam" id="PF00501">
    <property type="entry name" value="AMP-binding"/>
    <property type="match status" value="1"/>
</dbReference>
<dbReference type="InterPro" id="IPR036736">
    <property type="entry name" value="ACP-like_sf"/>
</dbReference>
<feature type="domain" description="Carrier" evidence="13">
    <location>
        <begin position="560"/>
        <end position="639"/>
    </location>
</feature>
<dbReference type="InterPro" id="IPR020806">
    <property type="entry name" value="PKS_PP-bd"/>
</dbReference>
<gene>
    <name evidence="14" type="ORF">DDE83_004604</name>
</gene>
<keyword evidence="7" id="KW-0547">Nucleotide-binding</keyword>
<keyword evidence="5" id="KW-0597">Phosphoprotein</keyword>
<dbReference type="InterPro" id="IPR006001">
    <property type="entry name" value="Therm_gnt_kin"/>
</dbReference>
<evidence type="ECO:0000256" key="8">
    <source>
        <dbReference type="ARBA" id="ARBA00022777"/>
    </source>
</evidence>
<dbReference type="NCBIfam" id="TIGR01313">
    <property type="entry name" value="therm_gnt_kin"/>
    <property type="match status" value="1"/>
</dbReference>
<dbReference type="Pfam" id="PF00550">
    <property type="entry name" value="PP-binding"/>
    <property type="match status" value="1"/>
</dbReference>
<dbReference type="Gene3D" id="1.10.1200.10">
    <property type="entry name" value="ACP-like"/>
    <property type="match status" value="1"/>
</dbReference>
<evidence type="ECO:0000313" key="15">
    <source>
        <dbReference type="Proteomes" id="UP000249619"/>
    </source>
</evidence>
<dbReference type="InterPro" id="IPR036291">
    <property type="entry name" value="NAD(P)-bd_dom_sf"/>
</dbReference>
<evidence type="ECO:0000313" key="14">
    <source>
        <dbReference type="EMBL" id="RAR11456.1"/>
    </source>
</evidence>
<keyword evidence="9" id="KW-0067">ATP-binding</keyword>
<dbReference type="InterPro" id="IPR027417">
    <property type="entry name" value="P-loop_NTPase"/>
</dbReference>
<protein>
    <recommendedName>
        <fullName evidence="3">gluconokinase</fullName>
        <ecNumber evidence="3">2.7.1.12</ecNumber>
    </recommendedName>
    <alternativeName>
        <fullName evidence="11">Gluconate kinase</fullName>
    </alternativeName>
</protein>
<sequence length="1218" mass="134144">MAPAQIAIAASVPSSREQVAFHDVRTAISSLRPDESSIQTVDALVRHRARQNPDITIVSYPTAGVDFVDYSMQQLDVFAYRVARHYQSFIPTRNASAEKPTTVALLGPSNFDYLVTMLALTKLGHTVLFLSTRISQAAIDSLIETTGAAYLLADSRYSQTASVAQASIPTLRTGEIARADIYDFPIELHADTRLDYQLDHVVEGTNNIYIIHSSGSTGLPKPIYQTQKSAIANYAISMDMKAFITLPLYHNHGICNFFRAIHSGKSIHIYNADLPLTQPHLATILKQHDFEIFYGVPYALKLLAETDEGIDLLKQLKIVMYGGSACPDTLGNLLVDSGVNLVGHYGATEVGQLMTSFRPRGDKAWNYVRESEKLSPFLRWVPRGTNLYECTVLPGWPAKVASNLADGSYATKDLFEPHPTIEKAWKYIARLDDTIALVNGEKFNPVMMEGTIRSHRAVTETVIFGAGRPYLGILIVPAVEVASPSSVVEDIWSVVEAANQTAEAYARISKDMIRVLPFGCDYPRTDKGSVIRQAFYKQFANEIEAAYDLAATSNSDLRVFDVSELEDHLRGILLKQIPSAACVDRTTDLFSLGVDSLQSIQIRTEILKTVDIGGNKLGQNVVFEHPSIVLLSAHLHALRTGQEEKQTASVADQMQDLISRYSDFEPVTSKRHIALTGATGSLGAHIVAQLVQRPDVVAVHCLVRARNNSDAAHRVRKSLIQRKVYHSLSLLERRKIHASTTDLSDPLLGLDDATYTSITSRLTGVIHCAWSVNFNKSLVSFEKDCVAGVRHLIDLCMASSPSPATFDFCSSVSTVTRCPEMHTPEHLAELDWAQGMGYAQSKCVAEHLCMTAAAKTGIKARVLRIGQIVADTVHGVWNATEAIPLMMQSALTTGALPKLQEMPSWTPVDIVAKAVTEISLSNADAVVANVTNSKCFSWKNDLLPALRVAGLEFDEVEPKEWVRRLRESNSDAVANPPIKLTDFFASKYDKDTSSPPRTYETIVARSFSPSLDNAPVLDVDFVKTFVRQFQATTWGSKTFGSAEKQVIVLAGPCGSGKTTIARQLSSRFRAPFIEGDELHTLDAITAMAAGTALDDLARAAWLDRLGQRALDTVNTLGHKRVFVSCSALKKSYRDQLRSLTEDHIEIIFIDLQVDQEELIRRMKQRESHYMKDDMVEGQLSIWERPGVMETDIIPVDAGMPLEQVSEEIAELLGGFGCA</sequence>
<dbReference type="GO" id="GO:0005975">
    <property type="term" value="P:carbohydrate metabolic process"/>
    <property type="evidence" value="ECO:0007669"/>
    <property type="project" value="InterPro"/>
</dbReference>
<evidence type="ECO:0000256" key="9">
    <source>
        <dbReference type="ARBA" id="ARBA00022840"/>
    </source>
</evidence>
<dbReference type="SUPFAM" id="SSF56801">
    <property type="entry name" value="Acetyl-CoA synthetase-like"/>
    <property type="match status" value="1"/>
</dbReference>
<dbReference type="GO" id="GO:0005524">
    <property type="term" value="F:ATP binding"/>
    <property type="evidence" value="ECO:0007669"/>
    <property type="project" value="UniProtKB-KW"/>
</dbReference>
<name>A0A364N507_STELY</name>
<dbReference type="PROSITE" id="PS50075">
    <property type="entry name" value="CARRIER"/>
    <property type="match status" value="1"/>
</dbReference>
<dbReference type="Gene3D" id="3.40.50.720">
    <property type="entry name" value="NAD(P)-binding Rossmann-like Domain"/>
    <property type="match status" value="1"/>
</dbReference>
<dbReference type="EMBL" id="QGDH01000057">
    <property type="protein sequence ID" value="RAR11456.1"/>
    <property type="molecule type" value="Genomic_DNA"/>
</dbReference>
<dbReference type="InterPro" id="IPR000873">
    <property type="entry name" value="AMP-dep_synth/lig_dom"/>
</dbReference>
<dbReference type="Pfam" id="PF07993">
    <property type="entry name" value="NAD_binding_4"/>
    <property type="match status" value="1"/>
</dbReference>
<proteinExistence type="inferred from homology"/>
<evidence type="ECO:0000256" key="3">
    <source>
        <dbReference type="ARBA" id="ARBA00012054"/>
    </source>
</evidence>
<comment type="similarity">
    <text evidence="10">Belongs to the NRP synthetase family.</text>
</comment>
<comment type="pathway">
    <text evidence="1">Carbohydrate acid metabolism; D-gluconate degradation.</text>
</comment>
<dbReference type="PANTHER" id="PTHR44845:SF1">
    <property type="entry name" value="L-2-AMINOADIPATE REDUCTASE"/>
    <property type="match status" value="1"/>
</dbReference>
<organism evidence="14 15">
    <name type="scientific">Stemphylium lycopersici</name>
    <name type="common">Tomato gray leaf spot disease fungus</name>
    <name type="synonym">Thyrospora lycopersici</name>
    <dbReference type="NCBI Taxonomy" id="183478"/>
    <lineage>
        <taxon>Eukaryota</taxon>
        <taxon>Fungi</taxon>
        <taxon>Dikarya</taxon>
        <taxon>Ascomycota</taxon>
        <taxon>Pezizomycotina</taxon>
        <taxon>Dothideomycetes</taxon>
        <taxon>Pleosporomycetidae</taxon>
        <taxon>Pleosporales</taxon>
        <taxon>Pleosporineae</taxon>
        <taxon>Pleosporaceae</taxon>
        <taxon>Stemphylium</taxon>
    </lineage>
</organism>
<keyword evidence="4" id="KW-0596">Phosphopantetheine</keyword>
<dbReference type="InterPro" id="IPR013120">
    <property type="entry name" value="FAR_NAD-bd"/>
</dbReference>
<keyword evidence="15" id="KW-1185">Reference proteome</keyword>
<reference evidence="15" key="1">
    <citation type="submission" date="2018-05" db="EMBL/GenBank/DDBJ databases">
        <title>Draft genome sequence of Stemphylium lycopersici strain CIDEFI 213.</title>
        <authorList>
            <person name="Medina R."/>
            <person name="Franco M.E.E."/>
            <person name="Lucentini C.G."/>
            <person name="Saparrat M.C.N."/>
            <person name="Balatti P.A."/>
        </authorList>
    </citation>
    <scope>NUCLEOTIDE SEQUENCE [LARGE SCALE GENOMIC DNA]</scope>
    <source>
        <strain evidence="15">CIDEFI 213</strain>
    </source>
</reference>
<comment type="catalytic activity">
    <reaction evidence="12">
        <text>D-gluconate + ATP = 6-phospho-D-gluconate + ADP + H(+)</text>
        <dbReference type="Rhea" id="RHEA:19433"/>
        <dbReference type="ChEBI" id="CHEBI:15378"/>
        <dbReference type="ChEBI" id="CHEBI:18391"/>
        <dbReference type="ChEBI" id="CHEBI:30616"/>
        <dbReference type="ChEBI" id="CHEBI:58759"/>
        <dbReference type="ChEBI" id="CHEBI:456216"/>
        <dbReference type="EC" id="2.7.1.12"/>
    </reaction>
</comment>
<dbReference type="Pfam" id="PF23562">
    <property type="entry name" value="AMP-binding_C_3"/>
    <property type="match status" value="1"/>
</dbReference>
<dbReference type="EC" id="2.7.1.12" evidence="3"/>
<evidence type="ECO:0000256" key="7">
    <source>
        <dbReference type="ARBA" id="ARBA00022741"/>
    </source>
</evidence>
<evidence type="ECO:0000256" key="12">
    <source>
        <dbReference type="ARBA" id="ARBA00048090"/>
    </source>
</evidence>
<dbReference type="SUPFAM" id="SSF51735">
    <property type="entry name" value="NAD(P)-binding Rossmann-fold domains"/>
    <property type="match status" value="1"/>
</dbReference>
<dbReference type="Gene3D" id="3.40.50.300">
    <property type="entry name" value="P-loop containing nucleotide triphosphate hydrolases"/>
    <property type="match status" value="1"/>
</dbReference>
<dbReference type="SMART" id="SM00823">
    <property type="entry name" value="PKS_PP"/>
    <property type="match status" value="1"/>
</dbReference>
<dbReference type="SUPFAM" id="SSF47336">
    <property type="entry name" value="ACP-like"/>
    <property type="match status" value="1"/>
</dbReference>
<comment type="similarity">
    <text evidence="2">Belongs to the gluconokinase GntK/GntV family.</text>
</comment>